<keyword evidence="2" id="KW-1185">Reference proteome</keyword>
<proteinExistence type="predicted"/>
<dbReference type="OrthoDB" id="5422293at2759"/>
<organism evidence="1 2">
    <name type="scientific">Zopfia rhizophila CBS 207.26</name>
    <dbReference type="NCBI Taxonomy" id="1314779"/>
    <lineage>
        <taxon>Eukaryota</taxon>
        <taxon>Fungi</taxon>
        <taxon>Dikarya</taxon>
        <taxon>Ascomycota</taxon>
        <taxon>Pezizomycotina</taxon>
        <taxon>Dothideomycetes</taxon>
        <taxon>Dothideomycetes incertae sedis</taxon>
        <taxon>Zopfiaceae</taxon>
        <taxon>Zopfia</taxon>
    </lineage>
</organism>
<reference evidence="1" key="1">
    <citation type="journal article" date="2020" name="Stud. Mycol.">
        <title>101 Dothideomycetes genomes: a test case for predicting lifestyles and emergence of pathogens.</title>
        <authorList>
            <person name="Haridas S."/>
            <person name="Albert R."/>
            <person name="Binder M."/>
            <person name="Bloem J."/>
            <person name="Labutti K."/>
            <person name="Salamov A."/>
            <person name="Andreopoulos B."/>
            <person name="Baker S."/>
            <person name="Barry K."/>
            <person name="Bills G."/>
            <person name="Bluhm B."/>
            <person name="Cannon C."/>
            <person name="Castanera R."/>
            <person name="Culley D."/>
            <person name="Daum C."/>
            <person name="Ezra D."/>
            <person name="Gonzalez J."/>
            <person name="Henrissat B."/>
            <person name="Kuo A."/>
            <person name="Liang C."/>
            <person name="Lipzen A."/>
            <person name="Lutzoni F."/>
            <person name="Magnuson J."/>
            <person name="Mondo S."/>
            <person name="Nolan M."/>
            <person name="Ohm R."/>
            <person name="Pangilinan J."/>
            <person name="Park H.-J."/>
            <person name="Ramirez L."/>
            <person name="Alfaro M."/>
            <person name="Sun H."/>
            <person name="Tritt A."/>
            <person name="Yoshinaga Y."/>
            <person name="Zwiers L.-H."/>
            <person name="Turgeon B."/>
            <person name="Goodwin S."/>
            <person name="Spatafora J."/>
            <person name="Crous P."/>
            <person name="Grigoriev I."/>
        </authorList>
    </citation>
    <scope>NUCLEOTIDE SEQUENCE</scope>
    <source>
        <strain evidence="1">CBS 207.26</strain>
    </source>
</reference>
<evidence type="ECO:0000313" key="1">
    <source>
        <dbReference type="EMBL" id="KAF2191293.1"/>
    </source>
</evidence>
<dbReference type="Proteomes" id="UP000800200">
    <property type="component" value="Unassembled WGS sequence"/>
</dbReference>
<sequence length="122" mass="14482">MSQHICYLSPTPPLPWYYTPDKPLTYEELQTIPNIIDVRQFAIRDQIHMPLFRARDNSLCSLYRLYDDLCAHELIMMGYECEYMFRRGSKRWLVSEIPDPQDSDPIRYAILASVHHCTIVRS</sequence>
<dbReference type="AlphaFoldDB" id="A0A6A6EJU2"/>
<gene>
    <name evidence="1" type="ORF">K469DRAFT_720279</name>
</gene>
<dbReference type="EMBL" id="ML994617">
    <property type="protein sequence ID" value="KAF2191293.1"/>
    <property type="molecule type" value="Genomic_DNA"/>
</dbReference>
<name>A0A6A6EJU2_9PEZI</name>
<accession>A0A6A6EJU2</accession>
<evidence type="ECO:0000313" key="2">
    <source>
        <dbReference type="Proteomes" id="UP000800200"/>
    </source>
</evidence>
<protein>
    <submittedName>
        <fullName evidence="1">Uncharacterized protein</fullName>
    </submittedName>
</protein>